<protein>
    <submittedName>
        <fullName evidence="2">Uncharacterized protein</fullName>
    </submittedName>
</protein>
<dbReference type="EMBL" id="AZDJ01000003">
    <property type="protein sequence ID" value="KRK73999.1"/>
    <property type="molecule type" value="Genomic_DNA"/>
</dbReference>
<sequence length="54" mass="5845">MKFALFDWDLLGLAIVAVIILLALGEVLPAVVILLLMIAAVVIDRDHPRSGHVL</sequence>
<name>A0A0R1JRT4_9LACO</name>
<keyword evidence="1" id="KW-0812">Transmembrane</keyword>
<organism evidence="2 3">
    <name type="scientific">Lacticaseibacillus nasuensis JCM 17158</name>
    <dbReference type="NCBI Taxonomy" id="1291734"/>
    <lineage>
        <taxon>Bacteria</taxon>
        <taxon>Bacillati</taxon>
        <taxon>Bacillota</taxon>
        <taxon>Bacilli</taxon>
        <taxon>Lactobacillales</taxon>
        <taxon>Lactobacillaceae</taxon>
        <taxon>Lacticaseibacillus</taxon>
    </lineage>
</organism>
<feature type="transmembrane region" description="Helical" evidence="1">
    <location>
        <begin position="12"/>
        <end position="43"/>
    </location>
</feature>
<evidence type="ECO:0000313" key="3">
    <source>
        <dbReference type="Proteomes" id="UP000051804"/>
    </source>
</evidence>
<keyword evidence="1" id="KW-1133">Transmembrane helix</keyword>
<dbReference type="AlphaFoldDB" id="A0A0R1JRT4"/>
<evidence type="ECO:0000313" key="2">
    <source>
        <dbReference type="EMBL" id="KRK73999.1"/>
    </source>
</evidence>
<evidence type="ECO:0000256" key="1">
    <source>
        <dbReference type="SAM" id="Phobius"/>
    </source>
</evidence>
<keyword evidence="3" id="KW-1185">Reference proteome</keyword>
<dbReference type="RefSeq" id="WP_156408215.1">
    <property type="nucleotide sequence ID" value="NZ_AZDJ01000003.1"/>
</dbReference>
<dbReference type="PATRIC" id="fig|1291734.4.peg.1882"/>
<reference evidence="2 3" key="1">
    <citation type="journal article" date="2015" name="Genome Announc.">
        <title>Expanding the biotechnology potential of lactobacilli through comparative genomics of 213 strains and associated genera.</title>
        <authorList>
            <person name="Sun Z."/>
            <person name="Harris H.M."/>
            <person name="McCann A."/>
            <person name="Guo C."/>
            <person name="Argimon S."/>
            <person name="Zhang W."/>
            <person name="Yang X."/>
            <person name="Jeffery I.B."/>
            <person name="Cooney J.C."/>
            <person name="Kagawa T.F."/>
            <person name="Liu W."/>
            <person name="Song Y."/>
            <person name="Salvetti E."/>
            <person name="Wrobel A."/>
            <person name="Rasinkangas P."/>
            <person name="Parkhill J."/>
            <person name="Rea M.C."/>
            <person name="O'Sullivan O."/>
            <person name="Ritari J."/>
            <person name="Douillard F.P."/>
            <person name="Paul Ross R."/>
            <person name="Yang R."/>
            <person name="Briner A.E."/>
            <person name="Felis G.E."/>
            <person name="de Vos W.M."/>
            <person name="Barrangou R."/>
            <person name="Klaenhammer T.R."/>
            <person name="Caufield P.W."/>
            <person name="Cui Y."/>
            <person name="Zhang H."/>
            <person name="O'Toole P.W."/>
        </authorList>
    </citation>
    <scope>NUCLEOTIDE SEQUENCE [LARGE SCALE GENOMIC DNA]</scope>
    <source>
        <strain evidence="2 3">JCM 17158</strain>
    </source>
</reference>
<proteinExistence type="predicted"/>
<gene>
    <name evidence="2" type="ORF">FD02_GL001833</name>
</gene>
<comment type="caution">
    <text evidence="2">The sequence shown here is derived from an EMBL/GenBank/DDBJ whole genome shotgun (WGS) entry which is preliminary data.</text>
</comment>
<dbReference type="Proteomes" id="UP000051804">
    <property type="component" value="Unassembled WGS sequence"/>
</dbReference>
<accession>A0A0R1JRT4</accession>
<keyword evidence="1" id="KW-0472">Membrane</keyword>